<keyword evidence="3" id="KW-1185">Reference proteome</keyword>
<protein>
    <recommendedName>
        <fullName evidence="4">WHIM1 domain-containing protein</fullName>
    </recommendedName>
</protein>
<dbReference type="PANTHER" id="PTHR42107:SF1">
    <property type="entry name" value="WHIM1 DOMAIN-CONTAINING PROTEIN"/>
    <property type="match status" value="1"/>
</dbReference>
<name>A0A0C2XB91_AMAMK</name>
<dbReference type="STRING" id="946122.A0A0C2XB91"/>
<dbReference type="EMBL" id="KN818222">
    <property type="protein sequence ID" value="KIL71682.1"/>
    <property type="molecule type" value="Genomic_DNA"/>
</dbReference>
<gene>
    <name evidence="2" type="ORF">M378DRAFT_237449</name>
</gene>
<feature type="region of interest" description="Disordered" evidence="1">
    <location>
        <begin position="1"/>
        <end position="22"/>
    </location>
</feature>
<sequence>MAPALYTEKKGHACPTSNATHPSDRWESLFVYSFICKFTNLRGKTEGLDTPMDFENALMSREPNPILTQLLCNFILNLKPQTRNLSTDQISTTVVTVLSDYFKSSERTVFWNDDLKRNVDPFEQLEGGFFAADWRFKLIILRQLVELQLSHSPTIKELIDRAWGVVHHKHKKDAATGRLDPSDPCSQENLQLVPLGQDRNRKRYWAADDSPRVYVSTNPWKITATFQTISSTREEYLAAIEQLKNEAPGPLKKSEKRSRSDQAHLTLVEALENRIVAIDAEIAVSSYPTCMKDNYPLVVVFDFILPIYKPCVPCCSLKMIKRVQRVKRKLEQRRTLLAQAELRETRTRRKTQRPDYVYSNGIDSQDDADDYNYEEASNDYDDEDSLNSRTNGHKSKRNRDVSSLACRRSTRTATLHTNGKREGSSDSWQWGERRSTRAPRLLRV</sequence>
<accession>A0A0C2XB91</accession>
<proteinExistence type="predicted"/>
<feature type="compositionally biased region" description="Acidic residues" evidence="1">
    <location>
        <begin position="364"/>
        <end position="385"/>
    </location>
</feature>
<evidence type="ECO:0000313" key="2">
    <source>
        <dbReference type="EMBL" id="KIL71682.1"/>
    </source>
</evidence>
<evidence type="ECO:0000313" key="3">
    <source>
        <dbReference type="Proteomes" id="UP000054549"/>
    </source>
</evidence>
<reference evidence="2 3" key="1">
    <citation type="submission" date="2014-04" db="EMBL/GenBank/DDBJ databases">
        <title>Evolutionary Origins and Diversification of the Mycorrhizal Mutualists.</title>
        <authorList>
            <consortium name="DOE Joint Genome Institute"/>
            <consortium name="Mycorrhizal Genomics Consortium"/>
            <person name="Kohler A."/>
            <person name="Kuo A."/>
            <person name="Nagy L.G."/>
            <person name="Floudas D."/>
            <person name="Copeland A."/>
            <person name="Barry K.W."/>
            <person name="Cichocki N."/>
            <person name="Veneault-Fourrey C."/>
            <person name="LaButti K."/>
            <person name="Lindquist E.A."/>
            <person name="Lipzen A."/>
            <person name="Lundell T."/>
            <person name="Morin E."/>
            <person name="Murat C."/>
            <person name="Riley R."/>
            <person name="Ohm R."/>
            <person name="Sun H."/>
            <person name="Tunlid A."/>
            <person name="Henrissat B."/>
            <person name="Grigoriev I.V."/>
            <person name="Hibbett D.S."/>
            <person name="Martin F."/>
        </authorList>
    </citation>
    <scope>NUCLEOTIDE SEQUENCE [LARGE SCALE GENOMIC DNA]</scope>
    <source>
        <strain evidence="2 3">Koide BX008</strain>
    </source>
</reference>
<dbReference type="HOGENOM" id="CLU_035260_0_0_1"/>
<organism evidence="2 3">
    <name type="scientific">Amanita muscaria (strain Koide BX008)</name>
    <dbReference type="NCBI Taxonomy" id="946122"/>
    <lineage>
        <taxon>Eukaryota</taxon>
        <taxon>Fungi</taxon>
        <taxon>Dikarya</taxon>
        <taxon>Basidiomycota</taxon>
        <taxon>Agaricomycotina</taxon>
        <taxon>Agaricomycetes</taxon>
        <taxon>Agaricomycetidae</taxon>
        <taxon>Agaricales</taxon>
        <taxon>Pluteineae</taxon>
        <taxon>Amanitaceae</taxon>
        <taxon>Amanita</taxon>
    </lineage>
</organism>
<evidence type="ECO:0008006" key="4">
    <source>
        <dbReference type="Google" id="ProtNLM"/>
    </source>
</evidence>
<dbReference type="Proteomes" id="UP000054549">
    <property type="component" value="Unassembled WGS sequence"/>
</dbReference>
<evidence type="ECO:0000256" key="1">
    <source>
        <dbReference type="SAM" id="MobiDB-lite"/>
    </source>
</evidence>
<feature type="region of interest" description="Disordered" evidence="1">
    <location>
        <begin position="345"/>
        <end position="444"/>
    </location>
</feature>
<dbReference type="OrthoDB" id="205403at2759"/>
<dbReference type="PANTHER" id="PTHR42107">
    <property type="entry name" value="YALI0D24453P"/>
    <property type="match status" value="1"/>
</dbReference>
<dbReference type="AlphaFoldDB" id="A0A0C2XB91"/>
<dbReference type="InParanoid" id="A0A0C2XB91"/>